<evidence type="ECO:0000256" key="5">
    <source>
        <dbReference type="ARBA" id="ARBA00023015"/>
    </source>
</evidence>
<evidence type="ECO:0000256" key="6">
    <source>
        <dbReference type="ARBA" id="ARBA00023125"/>
    </source>
</evidence>
<evidence type="ECO:0000256" key="7">
    <source>
        <dbReference type="ARBA" id="ARBA00023163"/>
    </source>
</evidence>
<keyword evidence="5" id="KW-0805">Transcription regulation</keyword>
<comment type="similarity">
    <text evidence="1">Belongs to the nuclear hormone receptor family. NR1 subfamily.</text>
</comment>
<organism evidence="11 12">
    <name type="scientific">Tegillarca granosa</name>
    <name type="common">Malaysian cockle</name>
    <name type="synonym">Anadara granosa</name>
    <dbReference type="NCBI Taxonomy" id="220873"/>
    <lineage>
        <taxon>Eukaryota</taxon>
        <taxon>Metazoa</taxon>
        <taxon>Spiralia</taxon>
        <taxon>Lophotrochozoa</taxon>
        <taxon>Mollusca</taxon>
        <taxon>Bivalvia</taxon>
        <taxon>Autobranchia</taxon>
        <taxon>Pteriomorphia</taxon>
        <taxon>Arcoida</taxon>
        <taxon>Arcoidea</taxon>
        <taxon>Arcidae</taxon>
        <taxon>Tegillarca</taxon>
    </lineage>
</organism>
<keyword evidence="2" id="KW-0479">Metal-binding</keyword>
<dbReference type="InterPro" id="IPR050234">
    <property type="entry name" value="Nuclear_hormone_rcpt_NR1"/>
</dbReference>
<keyword evidence="8" id="KW-0675">Receptor</keyword>
<keyword evidence="6" id="KW-0238">DNA-binding</keyword>
<dbReference type="SUPFAM" id="SSF48508">
    <property type="entry name" value="Nuclear receptor ligand-binding domain"/>
    <property type="match status" value="1"/>
</dbReference>
<dbReference type="InterPro" id="IPR001723">
    <property type="entry name" value="Nuclear_hrmn_rcpt"/>
</dbReference>
<evidence type="ECO:0000256" key="2">
    <source>
        <dbReference type="ARBA" id="ARBA00022723"/>
    </source>
</evidence>
<dbReference type="Proteomes" id="UP001217089">
    <property type="component" value="Unassembled WGS sequence"/>
</dbReference>
<accession>A0ABQ9FW87</accession>
<dbReference type="SMART" id="SM00430">
    <property type="entry name" value="HOLI"/>
    <property type="match status" value="1"/>
</dbReference>
<dbReference type="PRINTS" id="PR00546">
    <property type="entry name" value="THYROIDHORMR"/>
</dbReference>
<evidence type="ECO:0000256" key="4">
    <source>
        <dbReference type="ARBA" id="ARBA00022833"/>
    </source>
</evidence>
<feature type="compositionally biased region" description="Basic and acidic residues" evidence="9">
    <location>
        <begin position="424"/>
        <end position="435"/>
    </location>
</feature>
<feature type="domain" description="NR LBD" evidence="10">
    <location>
        <begin position="183"/>
        <end position="436"/>
    </location>
</feature>
<evidence type="ECO:0000313" key="12">
    <source>
        <dbReference type="Proteomes" id="UP001217089"/>
    </source>
</evidence>
<dbReference type="EMBL" id="JARBDR010000141">
    <property type="protein sequence ID" value="KAJ8321001.1"/>
    <property type="molecule type" value="Genomic_DNA"/>
</dbReference>
<dbReference type="PROSITE" id="PS51843">
    <property type="entry name" value="NR_LBD"/>
    <property type="match status" value="1"/>
</dbReference>
<evidence type="ECO:0000256" key="8">
    <source>
        <dbReference type="ARBA" id="ARBA00023170"/>
    </source>
</evidence>
<feature type="compositionally biased region" description="Low complexity" evidence="9">
    <location>
        <begin position="436"/>
        <end position="459"/>
    </location>
</feature>
<keyword evidence="4" id="KW-0862">Zinc</keyword>
<feature type="region of interest" description="Disordered" evidence="9">
    <location>
        <begin position="424"/>
        <end position="472"/>
    </location>
</feature>
<dbReference type="PRINTS" id="PR00398">
    <property type="entry name" value="STRDHORMONER"/>
</dbReference>
<evidence type="ECO:0000313" key="11">
    <source>
        <dbReference type="EMBL" id="KAJ8321001.1"/>
    </source>
</evidence>
<keyword evidence="7" id="KW-0804">Transcription</keyword>
<comment type="caution">
    <text evidence="11">The sequence shown here is derived from an EMBL/GenBank/DDBJ whole genome shotgun (WGS) entry which is preliminary data.</text>
</comment>
<evidence type="ECO:0000256" key="1">
    <source>
        <dbReference type="ARBA" id="ARBA00008092"/>
    </source>
</evidence>
<gene>
    <name evidence="11" type="ORF">KUTeg_002588</name>
</gene>
<evidence type="ECO:0000256" key="3">
    <source>
        <dbReference type="ARBA" id="ARBA00022771"/>
    </source>
</evidence>
<dbReference type="Gene3D" id="1.10.565.10">
    <property type="entry name" value="Retinoid X Receptor"/>
    <property type="match status" value="1"/>
</dbReference>
<sequence>MLNICYLYACKLDRIFLLWPESVLSISCFGVCLLRDTVLFIGVYFFSHLGSHTSFTIDIERPAQQAADVKPCFWSKIEEIFNSFEKDRLYLFGMIWSCDCYKVVNLTVIQFFVECVEIKPVAFIMVFMLVKDARLKKCIAVGMSRDAVRFGRVPKKEKARIIEQMQKVNSQSHATQLASVLQNTPDLIQAVIAAHRQTCTFTLNHIKQMRDIALQKNDFVDCPAHMACPLNAHLAMDDNSQVWDDFSEFFTVAIKSVVDFAKSTPGFCLLSQDDQVTLLKAATFEVLLVRMACLFDPDTNTMLFTTGKLFKRVTSSVSTSAGFLLDSMFDFAERFNKLGLTDDELALFSAVVLLSPDRPGLRNIEQVEKIQNKLTESLQTVVNSNHADDNTLFAKILMKTTDLRPNSPCGGDSLVNDNSESKMDMQHHRYGDSRSEGSSPSETSSISTLGSTLDSLSQDGAPIFPQRVSMDTSSHRQVVLNTPYGTFYREEPYGFYGLVSEQPTPRRRCHTLDRETMSRPRLHTIEEGNRRRYTLDRDYLNKMVNKLSDKLEKRAAIRGDSMPPSICSSAASSPIPEEYQAYLNSTREFIPISAADSTCSSRASPAINRDSLLPYASSPSSPNPRSRSGSIGAEDYNQQMRPRCYSFQMTSEGRASRAPVTVQHLSANRTLDRDRISQDDFQYQMMPEMRRGSVGASYGLHHRKKSLLVDRHPAYLSKSFSKVDNHHSSVHTEPKGHVLQKMGQHFNIT</sequence>
<keyword evidence="12" id="KW-1185">Reference proteome</keyword>
<dbReference type="PANTHER" id="PTHR24082">
    <property type="entry name" value="NUCLEAR HORMONE RECEPTOR"/>
    <property type="match status" value="1"/>
</dbReference>
<evidence type="ECO:0000259" key="10">
    <source>
        <dbReference type="PROSITE" id="PS51843"/>
    </source>
</evidence>
<dbReference type="InterPro" id="IPR001728">
    <property type="entry name" value="ThyrH_rcpt"/>
</dbReference>
<keyword evidence="3" id="KW-0863">Zinc-finger</keyword>
<dbReference type="Pfam" id="PF00104">
    <property type="entry name" value="Hormone_recep"/>
    <property type="match status" value="1"/>
</dbReference>
<dbReference type="InterPro" id="IPR035500">
    <property type="entry name" value="NHR-like_dom_sf"/>
</dbReference>
<name>A0ABQ9FW87_TEGGR</name>
<protein>
    <recommendedName>
        <fullName evidence="10">NR LBD domain-containing protein</fullName>
    </recommendedName>
</protein>
<evidence type="ECO:0000256" key="9">
    <source>
        <dbReference type="SAM" id="MobiDB-lite"/>
    </source>
</evidence>
<feature type="compositionally biased region" description="Low complexity" evidence="9">
    <location>
        <begin position="611"/>
        <end position="630"/>
    </location>
</feature>
<dbReference type="PANTHER" id="PTHR24082:SF473">
    <property type="entry name" value="ECDYSONE-INDUCED PROTEIN 75B, ISOFORM B"/>
    <property type="match status" value="1"/>
</dbReference>
<proteinExistence type="inferred from homology"/>
<feature type="region of interest" description="Disordered" evidence="9">
    <location>
        <begin position="610"/>
        <end position="637"/>
    </location>
</feature>
<reference evidence="11 12" key="1">
    <citation type="submission" date="2022-12" db="EMBL/GenBank/DDBJ databases">
        <title>Chromosome-level genome of Tegillarca granosa.</title>
        <authorList>
            <person name="Kim J."/>
        </authorList>
    </citation>
    <scope>NUCLEOTIDE SEQUENCE [LARGE SCALE GENOMIC DNA]</scope>
    <source>
        <strain evidence="11">Teg-2019</strain>
        <tissue evidence="11">Adductor muscle</tissue>
    </source>
</reference>
<dbReference type="InterPro" id="IPR000536">
    <property type="entry name" value="Nucl_hrmn_rcpt_lig-bd"/>
</dbReference>